<dbReference type="InterPro" id="IPR000210">
    <property type="entry name" value="BTB/POZ_dom"/>
</dbReference>
<dbReference type="Gene3D" id="2.60.210.10">
    <property type="entry name" value="Apoptosis, Tumor Necrosis Factor Receptor Associated Protein 2, Chain A"/>
    <property type="match status" value="1"/>
</dbReference>
<dbReference type="EMBL" id="JBICBT010000761">
    <property type="protein sequence ID" value="KAL3102375.1"/>
    <property type="molecule type" value="Genomic_DNA"/>
</dbReference>
<dbReference type="InterPro" id="IPR011333">
    <property type="entry name" value="SKP1/BTB/POZ_sf"/>
</dbReference>
<dbReference type="SMART" id="SM00225">
    <property type="entry name" value="BTB"/>
    <property type="match status" value="1"/>
</dbReference>
<dbReference type="PANTHER" id="PTHR45774:SF3">
    <property type="entry name" value="BTB (POZ) DOMAIN-CONTAINING 2B-RELATED"/>
    <property type="match status" value="1"/>
</dbReference>
<dbReference type="PROSITE" id="PS50097">
    <property type="entry name" value="BTB"/>
    <property type="match status" value="1"/>
</dbReference>
<dbReference type="PANTHER" id="PTHR45774">
    <property type="entry name" value="BTB/POZ DOMAIN-CONTAINING"/>
    <property type="match status" value="1"/>
</dbReference>
<dbReference type="SUPFAM" id="SSF49599">
    <property type="entry name" value="TRAF domain-like"/>
    <property type="match status" value="1"/>
</dbReference>
<dbReference type="Gene3D" id="3.30.710.10">
    <property type="entry name" value="Potassium Channel Kv1.1, Chain A"/>
    <property type="match status" value="1"/>
</dbReference>
<evidence type="ECO:0000313" key="3">
    <source>
        <dbReference type="Proteomes" id="UP001620626"/>
    </source>
</evidence>
<comment type="caution">
    <text evidence="2">The sequence shown here is derived from an EMBL/GenBank/DDBJ whole genome shotgun (WGS) entry which is preliminary data.</text>
</comment>
<dbReference type="InterPro" id="IPR008974">
    <property type="entry name" value="TRAF-like"/>
</dbReference>
<dbReference type="Proteomes" id="UP001620626">
    <property type="component" value="Unassembled WGS sequence"/>
</dbReference>
<organism evidence="2 3">
    <name type="scientific">Heterodera trifolii</name>
    <dbReference type="NCBI Taxonomy" id="157864"/>
    <lineage>
        <taxon>Eukaryota</taxon>
        <taxon>Metazoa</taxon>
        <taxon>Ecdysozoa</taxon>
        <taxon>Nematoda</taxon>
        <taxon>Chromadorea</taxon>
        <taxon>Rhabditida</taxon>
        <taxon>Tylenchina</taxon>
        <taxon>Tylenchomorpha</taxon>
        <taxon>Tylenchoidea</taxon>
        <taxon>Heteroderidae</taxon>
        <taxon>Heteroderinae</taxon>
        <taxon>Heterodera</taxon>
    </lineage>
</organism>
<keyword evidence="3" id="KW-1185">Reference proteome</keyword>
<gene>
    <name evidence="2" type="ORF">niasHT_024718</name>
</gene>
<dbReference type="Pfam" id="PF00651">
    <property type="entry name" value="BTB"/>
    <property type="match status" value="1"/>
</dbReference>
<dbReference type="AlphaFoldDB" id="A0ABD2KHH1"/>
<protein>
    <recommendedName>
        <fullName evidence="1">BTB domain-containing protein</fullName>
    </recommendedName>
</protein>
<accession>A0ABD2KHH1</accession>
<evidence type="ECO:0000259" key="1">
    <source>
        <dbReference type="PROSITE" id="PS50097"/>
    </source>
</evidence>
<name>A0ABD2KHH1_9BILA</name>
<feature type="domain" description="BTB" evidence="1">
    <location>
        <begin position="19"/>
        <end position="94"/>
    </location>
</feature>
<evidence type="ECO:0000313" key="2">
    <source>
        <dbReference type="EMBL" id="KAL3102375.1"/>
    </source>
</evidence>
<sequence>MSKSATDWLKLMLSTGEYADVHFLVGDGDGKELIPAHQLILKNASDVFEAMFRFDSKNAKVENASANCPLVEVPDVEPTAFKVMLSFIYSQDLSGLNGINAMAVYYLGKKYNIPGLVGPSLQIPVSKLHNVFLDFAQARLFELKDFANDCLDYIDKNAETLIKSEEFLCRQNVIECSAENRRQMLGPALFKIRFPFISEEQFAEDIVPSGVLTAEEVTGVQQYHKDPSDGIPYPLQFSNRKRFSKFGTILMDIKKVLEFSLQPVGSRRYSETLSIKGLSWTVEAQIDTTRDYGTDNDNDSKCLTLNLLCTPSKAEDKEWGFPSFITLAELMDPSNGFYDKEEDKVTLATHLIVELTRKNGH</sequence>
<dbReference type="SUPFAM" id="SSF54695">
    <property type="entry name" value="POZ domain"/>
    <property type="match status" value="1"/>
</dbReference>
<proteinExistence type="predicted"/>
<reference evidence="2 3" key="1">
    <citation type="submission" date="2024-10" db="EMBL/GenBank/DDBJ databases">
        <authorList>
            <person name="Kim D."/>
        </authorList>
    </citation>
    <scope>NUCLEOTIDE SEQUENCE [LARGE SCALE GENOMIC DNA]</scope>
    <source>
        <strain evidence="2">BH-2024</strain>
    </source>
</reference>